<dbReference type="EMBL" id="LQYT01000123">
    <property type="protein sequence ID" value="KYD10063.1"/>
    <property type="molecule type" value="Genomic_DNA"/>
</dbReference>
<proteinExistence type="predicted"/>
<dbReference type="Proteomes" id="UP000075683">
    <property type="component" value="Unassembled WGS sequence"/>
</dbReference>
<protein>
    <submittedName>
        <fullName evidence="1">Uncharacterized protein</fullName>
    </submittedName>
</protein>
<comment type="caution">
    <text evidence="1">The sequence shown here is derived from an EMBL/GenBank/DDBJ whole genome shotgun (WGS) entry which is preliminary data.</text>
</comment>
<name>A0A150LCJ7_9BACI</name>
<evidence type="ECO:0000313" key="2">
    <source>
        <dbReference type="Proteomes" id="UP000075683"/>
    </source>
</evidence>
<dbReference type="STRING" id="301148.B4135_3639"/>
<reference evidence="1 2" key="1">
    <citation type="submission" date="2016-01" db="EMBL/GenBank/DDBJ databases">
        <title>Draft Genome Sequences of Seven Thermophilic Sporeformers Isolated from Foods.</title>
        <authorList>
            <person name="Berendsen E.M."/>
            <person name="Wells-Bennik M.H."/>
            <person name="Krawcyk A.O."/>
            <person name="De Jong A."/>
            <person name="Holsappel S."/>
            <person name="Eijlander R.T."/>
            <person name="Kuipers O.P."/>
        </authorList>
    </citation>
    <scope>NUCLEOTIDE SEQUENCE [LARGE SCALE GENOMIC DNA]</scope>
    <source>
        <strain evidence="1 2">B4135</strain>
    </source>
</reference>
<accession>A0A150LCJ7</accession>
<dbReference type="AlphaFoldDB" id="A0A150LCJ7"/>
<sequence>MRVKAGEEPGLRTATETGPALHRDRIFQFFDFCRIQNGTGIERMPIKENCPESKDFRYRMFDNRFSHPL</sequence>
<evidence type="ECO:0000313" key="1">
    <source>
        <dbReference type="EMBL" id="KYD10063.1"/>
    </source>
</evidence>
<gene>
    <name evidence="1" type="ORF">B4135_3639</name>
</gene>
<organism evidence="1 2">
    <name type="scientific">Caldibacillus debilis</name>
    <dbReference type="NCBI Taxonomy" id="301148"/>
    <lineage>
        <taxon>Bacteria</taxon>
        <taxon>Bacillati</taxon>
        <taxon>Bacillota</taxon>
        <taxon>Bacilli</taxon>
        <taxon>Bacillales</taxon>
        <taxon>Bacillaceae</taxon>
        <taxon>Caldibacillus</taxon>
    </lineage>
</organism>